<evidence type="ECO:0000256" key="2">
    <source>
        <dbReference type="ARBA" id="ARBA00022737"/>
    </source>
</evidence>
<keyword evidence="1" id="KW-0880">Kelch repeat</keyword>
<dbReference type="PROSITE" id="PS50097">
    <property type="entry name" value="BTB"/>
    <property type="match status" value="1"/>
</dbReference>
<dbReference type="Pfam" id="PF00651">
    <property type="entry name" value="BTB"/>
    <property type="match status" value="1"/>
</dbReference>
<proteinExistence type="predicted"/>
<keyword evidence="5" id="KW-1185">Reference proteome</keyword>
<dbReference type="VEuPathDB" id="TrichDB:TRFO_39873"/>
<dbReference type="OrthoDB" id="10499244at2759"/>
<dbReference type="Gene3D" id="3.30.710.10">
    <property type="entry name" value="Potassium Channel Kv1.1, Chain A"/>
    <property type="match status" value="1"/>
</dbReference>
<comment type="caution">
    <text evidence="4">The sequence shown here is derived from an EMBL/GenBank/DDBJ whole genome shotgun (WGS) entry which is preliminary data.</text>
</comment>
<keyword evidence="2" id="KW-0677">Repeat</keyword>
<dbReference type="GeneID" id="94847587"/>
<dbReference type="InterPro" id="IPR011333">
    <property type="entry name" value="SKP1/BTB/POZ_sf"/>
</dbReference>
<sequence>MSADLCPDGNPICPLPYQFKSLLYNTLFSDFTIHVHNAPTEKLRHIPTHRFLLDSFSGYFHQLFNDMPNEKSLSVYFPDWATPGIYAILEFIYKGGKMKFTNENIGPITYIVFIWEISSLQDECLNELNNFTDPFQSLTILSHISSLIPEKSAAEQKLIENVALNLSLFDKTQCEDLSFQLFEKISSYAYDHLSKNDTYCALCEAIEHYFQKNIVRLGSHEFNQMIRIFSMKSGHSGIISLYKIGLTYGWNIKNCESKILHAWERLDQDKLSKLPIDSLQRLLHENYLNTKSEDNLVDFIFLVHKNQPEEDITCLFKELRFRLLSKESKEKIKQSKIEIPYEILNGQIPNRITGRLPRSRIKCLILGACDDSALADLKHMLNSSWIKDSHIVTQRADTPYDIDFTQFHTIFVFGFYKFWNPEKSTVSQLLYQYHCAGGGLIIAYGAHRADSYGIGEPLKSALPIEYETSNEIMNSASLNDKKKRYSGCKHMRVKSLKARADGIVESYWNDGVPFLIKKHETGQNGAIYVLNATPCSVEVISDQWEGNDNSIIRLFGNVVVSSANYITLPNKKCNE</sequence>
<dbReference type="CDD" id="cd18186">
    <property type="entry name" value="BTB_POZ_ZBTB_KLHL-like"/>
    <property type="match status" value="1"/>
</dbReference>
<dbReference type="SMART" id="SM00225">
    <property type="entry name" value="BTB"/>
    <property type="match status" value="1"/>
</dbReference>
<gene>
    <name evidence="4" type="ORF">TRFO_39873</name>
</gene>
<evidence type="ECO:0000313" key="4">
    <source>
        <dbReference type="EMBL" id="OHS93942.1"/>
    </source>
</evidence>
<feature type="domain" description="BTB" evidence="3">
    <location>
        <begin position="29"/>
        <end position="95"/>
    </location>
</feature>
<dbReference type="RefSeq" id="XP_068347079.1">
    <property type="nucleotide sequence ID" value="XM_068512883.1"/>
</dbReference>
<name>A0A1J4J3E2_9EUKA</name>
<dbReference type="PANTHER" id="PTHR24412:SF489">
    <property type="entry name" value="RING FINGER DOMAIN AND KELCH REPEAT-CONTAINING PROTEIN DDB_G0271372"/>
    <property type="match status" value="1"/>
</dbReference>
<accession>A0A1J4J3E2</accession>
<evidence type="ECO:0000256" key="1">
    <source>
        <dbReference type="ARBA" id="ARBA00022441"/>
    </source>
</evidence>
<dbReference type="InterPro" id="IPR000210">
    <property type="entry name" value="BTB/POZ_dom"/>
</dbReference>
<dbReference type="PANTHER" id="PTHR24412">
    <property type="entry name" value="KELCH PROTEIN"/>
    <property type="match status" value="1"/>
</dbReference>
<reference evidence="4" key="1">
    <citation type="submission" date="2016-10" db="EMBL/GenBank/DDBJ databases">
        <authorList>
            <person name="Benchimol M."/>
            <person name="Almeida L.G."/>
            <person name="Vasconcelos A.T."/>
            <person name="Perreira-Neves A."/>
            <person name="Rosa I.A."/>
            <person name="Tasca T."/>
            <person name="Bogo M.R."/>
            <person name="de Souza W."/>
        </authorList>
    </citation>
    <scope>NUCLEOTIDE SEQUENCE [LARGE SCALE GENOMIC DNA]</scope>
    <source>
        <strain evidence="4">K</strain>
    </source>
</reference>
<dbReference type="EMBL" id="MLAK01001362">
    <property type="protein sequence ID" value="OHS93942.1"/>
    <property type="molecule type" value="Genomic_DNA"/>
</dbReference>
<evidence type="ECO:0000259" key="3">
    <source>
        <dbReference type="PROSITE" id="PS50097"/>
    </source>
</evidence>
<dbReference type="Proteomes" id="UP000179807">
    <property type="component" value="Unassembled WGS sequence"/>
</dbReference>
<dbReference type="AlphaFoldDB" id="A0A1J4J3E2"/>
<dbReference type="SUPFAM" id="SSF54695">
    <property type="entry name" value="POZ domain"/>
    <property type="match status" value="1"/>
</dbReference>
<organism evidence="4 5">
    <name type="scientific">Tritrichomonas foetus</name>
    <dbReference type="NCBI Taxonomy" id="1144522"/>
    <lineage>
        <taxon>Eukaryota</taxon>
        <taxon>Metamonada</taxon>
        <taxon>Parabasalia</taxon>
        <taxon>Tritrichomonadida</taxon>
        <taxon>Tritrichomonadidae</taxon>
        <taxon>Tritrichomonas</taxon>
    </lineage>
</organism>
<evidence type="ECO:0000313" key="5">
    <source>
        <dbReference type="Proteomes" id="UP000179807"/>
    </source>
</evidence>
<protein>
    <recommendedName>
        <fullName evidence="3">BTB domain-containing protein</fullName>
    </recommendedName>
</protein>